<dbReference type="WBParaSite" id="Gr19_v10_g7385.t1">
    <property type="protein sequence ID" value="Gr19_v10_g7385.t1"/>
    <property type="gene ID" value="Gr19_v10_g7385"/>
</dbReference>
<feature type="compositionally biased region" description="Basic residues" evidence="1">
    <location>
        <begin position="110"/>
        <end position="121"/>
    </location>
</feature>
<sequence length="392" mass="44999">MCDFHEPAPVNIITENLRPMSLGLPMLLLRRLLSVLLALFSTVYKLISCRFFRRHENRIGELPFVVPSAEKAQNATAAAVDWDIWKAEPTAVADQIAEYRRQKQEEAAKMRAKRPNQRHSPRASLEPSSPHEADLFTELQPNVKAPKKLLLRPKQSKQRNLFAVQPTESGFPVEVGRLDELGDLDFEQPTKSSSWLDDEESLELCQIDAVEREQRRSERERRHKARLAEHAAVLHQKQLQQQQQQHNHLAAATPTAGSNECHQGVIPHTPRCRNYYPSNSSDWLNSFLRLWLDCFCYALWLMFLNRSACIINHSRRLNRFICTMPIMMQQVAVSNSGRHILIGIIVKKLFNNGGKATQFETTFITTSSACTFVQRVAHFPHMTVAEPWPFEC</sequence>
<name>A0A914I528_GLORO</name>
<dbReference type="PANTHER" id="PTHR15208:SF2">
    <property type="entry name" value="RECEPTOR-BINDING CANCER ANTIGEN EXPRESSED ON SISO CELLS"/>
    <property type="match status" value="1"/>
</dbReference>
<evidence type="ECO:0000313" key="3">
    <source>
        <dbReference type="WBParaSite" id="Gr19_v10_g7385.t1"/>
    </source>
</evidence>
<evidence type="ECO:0000313" key="2">
    <source>
        <dbReference type="Proteomes" id="UP000887572"/>
    </source>
</evidence>
<evidence type="ECO:0000256" key="1">
    <source>
        <dbReference type="SAM" id="MobiDB-lite"/>
    </source>
</evidence>
<dbReference type="PANTHER" id="PTHR15208">
    <property type="entry name" value="RECEPTOR-BINDING CANCER ANTIGEN EXPRESSED ON SISO CELLS CANCER ASSOCIATED SURFACE ANTIGEN RCAS1 ESTROGEN RECEPTOR-BINDING FRAGMENT- ASSOCIATED GENE 9 PROTEIN"/>
    <property type="match status" value="1"/>
</dbReference>
<dbReference type="Proteomes" id="UP000887572">
    <property type="component" value="Unplaced"/>
</dbReference>
<dbReference type="AlphaFoldDB" id="A0A914I528"/>
<proteinExistence type="predicted"/>
<organism evidence="2 3">
    <name type="scientific">Globodera rostochiensis</name>
    <name type="common">Golden nematode worm</name>
    <name type="synonym">Heterodera rostochiensis</name>
    <dbReference type="NCBI Taxonomy" id="31243"/>
    <lineage>
        <taxon>Eukaryota</taxon>
        <taxon>Metazoa</taxon>
        <taxon>Ecdysozoa</taxon>
        <taxon>Nematoda</taxon>
        <taxon>Chromadorea</taxon>
        <taxon>Rhabditida</taxon>
        <taxon>Tylenchina</taxon>
        <taxon>Tylenchomorpha</taxon>
        <taxon>Tylenchoidea</taxon>
        <taxon>Heteroderidae</taxon>
        <taxon>Heteroderinae</taxon>
        <taxon>Globodera</taxon>
    </lineage>
</organism>
<dbReference type="GO" id="GO:0030141">
    <property type="term" value="C:secretory granule"/>
    <property type="evidence" value="ECO:0007669"/>
    <property type="project" value="TreeGrafter"/>
</dbReference>
<reference evidence="3" key="1">
    <citation type="submission" date="2022-11" db="UniProtKB">
        <authorList>
            <consortium name="WormBaseParasite"/>
        </authorList>
    </citation>
    <scope>IDENTIFICATION</scope>
</reference>
<dbReference type="InterPro" id="IPR017025">
    <property type="entry name" value="Cancer-assoc_antigen_RCAS1"/>
</dbReference>
<feature type="region of interest" description="Disordered" evidence="1">
    <location>
        <begin position="103"/>
        <end position="132"/>
    </location>
</feature>
<keyword evidence="2" id="KW-1185">Reference proteome</keyword>
<protein>
    <submittedName>
        <fullName evidence="3">Uncharacterized protein</fullName>
    </submittedName>
</protein>
<accession>A0A914I528</accession>